<dbReference type="OrthoDB" id="1632915at2"/>
<sequence>MFDLNADDGSVRTEKYKSPIPDKDVDTSRPRTGNKLDSLPMTMLHSQLMGYYTRELARQSSNRVEMALDEDFYDSIQWTDEDANTLKERGQIPLVFNVISTTIDWVLGSEKRSRTDFKVLPRRKEDTEPARRKSQLLKYISDVNKSRYQVSLAFEDATKVGVGWLEDGWQGDDEEEPIYSGSESWRSMLWDSAAKELDLSDARYECRSRWVDLDVARAMFPKRLSLLDRSVRETFPGWGFIDSYGDEAMDLPEEESQDGWDSDTMTNIVVAPRKRLRIIEMWFRMPVMARRLQGGVFSGELYDPHSPGHADSLQSGEAELIEKPVMRMHVALMTPIGLLFLSRSPYRHNRYPFTPIWCKRRGRDGMPYGLVRNIRDLQVDINKRASKALHILSTNKVIMDEGAVDDTDALMEEVARPDALIIKKQGKALEISNERELSAAHLQLMSRDIEMVQQVGGVTDENLGRATNAVSGVAVQARQQQGALTTSHLFDHLRFARQVQGEKRMSLIEQFMSREKQFRITDSRGRPDFIKINDGLPENDITRSKADFIIDEDDWRATQREAQLTALLDLLGRLGPVMPQLAAAMMDLIIEQMDVPNREELVKRVRQITGMRDPDEDEEQDPSFAARQQQLQQQQQLQLQMTSAQLRNIIADADKKEASAAEIRAKAVKNSVDTQASAVDAAATIAATPTTADLADMLLQAAGYPPQAAGPQQPQQSAPPPQAQRPMQAPPPPQAQVAGGLSPAGPTGR</sequence>
<dbReference type="AlphaFoldDB" id="A0A2T5UQ19"/>
<keyword evidence="3" id="KW-1185">Reference proteome</keyword>
<dbReference type="Pfam" id="PF16510">
    <property type="entry name" value="P22_portal"/>
    <property type="match status" value="1"/>
</dbReference>
<dbReference type="InterPro" id="IPR032427">
    <property type="entry name" value="P22_portal"/>
</dbReference>
<evidence type="ECO:0008006" key="4">
    <source>
        <dbReference type="Google" id="ProtNLM"/>
    </source>
</evidence>
<evidence type="ECO:0000313" key="2">
    <source>
        <dbReference type="EMBL" id="PTW53593.1"/>
    </source>
</evidence>
<evidence type="ECO:0000313" key="3">
    <source>
        <dbReference type="Proteomes" id="UP000244081"/>
    </source>
</evidence>
<feature type="compositionally biased region" description="Low complexity" evidence="1">
    <location>
        <begin position="702"/>
        <end position="716"/>
    </location>
</feature>
<gene>
    <name evidence="2" type="ORF">C8N35_11648</name>
</gene>
<feature type="region of interest" description="Disordered" evidence="1">
    <location>
        <begin position="1"/>
        <end position="38"/>
    </location>
</feature>
<name>A0A2T5UQ19_9HYPH</name>
<feature type="compositionally biased region" description="Basic and acidic residues" evidence="1">
    <location>
        <begin position="9"/>
        <end position="29"/>
    </location>
</feature>
<reference evidence="2 3" key="1">
    <citation type="submission" date="2018-04" db="EMBL/GenBank/DDBJ databases">
        <title>Genomic Encyclopedia of Archaeal and Bacterial Type Strains, Phase II (KMG-II): from individual species to whole genera.</title>
        <authorList>
            <person name="Goeker M."/>
        </authorList>
    </citation>
    <scope>NUCLEOTIDE SEQUENCE [LARGE SCALE GENOMIC DNA]</scope>
    <source>
        <strain evidence="2 3">DSM 23382</strain>
    </source>
</reference>
<dbReference type="RefSeq" id="WP_107992114.1">
    <property type="nucleotide sequence ID" value="NZ_QAYG01000016.1"/>
</dbReference>
<feature type="compositionally biased region" description="Pro residues" evidence="1">
    <location>
        <begin position="717"/>
        <end position="734"/>
    </location>
</feature>
<organism evidence="2 3">
    <name type="scientific">Breoghania corrubedonensis</name>
    <dbReference type="NCBI Taxonomy" id="665038"/>
    <lineage>
        <taxon>Bacteria</taxon>
        <taxon>Pseudomonadati</taxon>
        <taxon>Pseudomonadota</taxon>
        <taxon>Alphaproteobacteria</taxon>
        <taxon>Hyphomicrobiales</taxon>
        <taxon>Stappiaceae</taxon>
        <taxon>Breoghania</taxon>
    </lineage>
</organism>
<comment type="caution">
    <text evidence="2">The sequence shown here is derived from an EMBL/GenBank/DDBJ whole genome shotgun (WGS) entry which is preliminary data.</text>
</comment>
<evidence type="ECO:0000256" key="1">
    <source>
        <dbReference type="SAM" id="MobiDB-lite"/>
    </source>
</evidence>
<dbReference type="Proteomes" id="UP000244081">
    <property type="component" value="Unassembled WGS sequence"/>
</dbReference>
<feature type="region of interest" description="Disordered" evidence="1">
    <location>
        <begin position="702"/>
        <end position="749"/>
    </location>
</feature>
<proteinExistence type="predicted"/>
<dbReference type="EMBL" id="QAYG01000016">
    <property type="protein sequence ID" value="PTW53593.1"/>
    <property type="molecule type" value="Genomic_DNA"/>
</dbReference>
<accession>A0A2T5UQ19</accession>
<protein>
    <recommendedName>
        <fullName evidence="4">Portal protein</fullName>
    </recommendedName>
</protein>